<dbReference type="SUPFAM" id="SSF46689">
    <property type="entry name" value="Homeodomain-like"/>
    <property type="match status" value="1"/>
</dbReference>
<dbReference type="Pfam" id="PF00440">
    <property type="entry name" value="TetR_N"/>
    <property type="match status" value="1"/>
</dbReference>
<dbReference type="PANTHER" id="PTHR30055">
    <property type="entry name" value="HTH-TYPE TRANSCRIPTIONAL REGULATOR RUTR"/>
    <property type="match status" value="1"/>
</dbReference>
<dbReference type="AlphaFoldDB" id="A0AAE5J639"/>
<name>A0AAE5J639_LIMRT</name>
<dbReference type="Gene3D" id="1.10.357.10">
    <property type="entry name" value="Tetracycline Repressor, domain 2"/>
    <property type="match status" value="1"/>
</dbReference>
<dbReference type="PROSITE" id="PS50977">
    <property type="entry name" value="HTH_TETR_2"/>
    <property type="match status" value="1"/>
</dbReference>
<sequence length="192" mass="21879">MAEAKLKELYQQNLRKMDDLTEKQQNILKAALSLFAEQGFEATTSSQIAKRAGVAVGSVYQHFHNKRELLMAVLTPLTKSVFSQAADQFIDKTLAKKYDSLEQFLRALIADRMLFISDNRDEFKIMLGQLLSDSSLGPEINKAFNDQLKATTIPIIEHFKKEGMMVDYPSDVIVQFVFDYSCKLISVERLQM</sequence>
<dbReference type="EMBL" id="MIMV01000250">
    <property type="protein sequence ID" value="OTA81353.1"/>
    <property type="molecule type" value="Genomic_DNA"/>
</dbReference>
<evidence type="ECO:0000256" key="2">
    <source>
        <dbReference type="PROSITE-ProRule" id="PRU00335"/>
    </source>
</evidence>
<dbReference type="RefSeq" id="WP_086142819.1">
    <property type="nucleotide sequence ID" value="NZ_MIMV01000250.1"/>
</dbReference>
<dbReference type="PRINTS" id="PR00455">
    <property type="entry name" value="HTHTETR"/>
</dbReference>
<feature type="DNA-binding region" description="H-T-H motif" evidence="2">
    <location>
        <begin position="44"/>
        <end position="63"/>
    </location>
</feature>
<evidence type="ECO:0000259" key="3">
    <source>
        <dbReference type="PROSITE" id="PS50977"/>
    </source>
</evidence>
<dbReference type="InterPro" id="IPR009057">
    <property type="entry name" value="Homeodomain-like_sf"/>
</dbReference>
<dbReference type="Proteomes" id="UP000194219">
    <property type="component" value="Unassembled WGS sequence"/>
</dbReference>
<comment type="caution">
    <text evidence="4">The sequence shown here is derived from an EMBL/GenBank/DDBJ whole genome shotgun (WGS) entry which is preliminary data.</text>
</comment>
<organism evidence="4 5">
    <name type="scientific">Limosilactobacillus reuteri</name>
    <name type="common">Lactobacillus reuteri</name>
    <dbReference type="NCBI Taxonomy" id="1598"/>
    <lineage>
        <taxon>Bacteria</taxon>
        <taxon>Bacillati</taxon>
        <taxon>Bacillota</taxon>
        <taxon>Bacilli</taxon>
        <taxon>Lactobacillales</taxon>
        <taxon>Lactobacillaceae</taxon>
        <taxon>Limosilactobacillus</taxon>
    </lineage>
</organism>
<gene>
    <name evidence="4" type="ORF">BHL83_09715</name>
</gene>
<dbReference type="InterPro" id="IPR001647">
    <property type="entry name" value="HTH_TetR"/>
</dbReference>
<reference evidence="4 5" key="1">
    <citation type="submission" date="2016-09" db="EMBL/GenBank/DDBJ databases">
        <title>Lactobacillus reuteri KLR3006, genome sequencing and assembly.</title>
        <authorList>
            <person name="Lee J.-Y."/>
            <person name="Kim E.B."/>
            <person name="Choi Y.-J."/>
        </authorList>
    </citation>
    <scope>NUCLEOTIDE SEQUENCE [LARGE SCALE GENOMIC DNA]</scope>
    <source>
        <strain evidence="4 5">KLR3006</strain>
    </source>
</reference>
<evidence type="ECO:0000313" key="4">
    <source>
        <dbReference type="EMBL" id="OTA81353.1"/>
    </source>
</evidence>
<evidence type="ECO:0000256" key="1">
    <source>
        <dbReference type="ARBA" id="ARBA00023125"/>
    </source>
</evidence>
<evidence type="ECO:0000313" key="5">
    <source>
        <dbReference type="Proteomes" id="UP000194219"/>
    </source>
</evidence>
<feature type="domain" description="HTH tetR-type" evidence="3">
    <location>
        <begin position="21"/>
        <end position="81"/>
    </location>
</feature>
<keyword evidence="1 2" id="KW-0238">DNA-binding</keyword>
<dbReference type="PANTHER" id="PTHR30055:SF222">
    <property type="entry name" value="REGULATORY PROTEIN"/>
    <property type="match status" value="1"/>
</dbReference>
<dbReference type="InterPro" id="IPR050109">
    <property type="entry name" value="HTH-type_TetR-like_transc_reg"/>
</dbReference>
<proteinExistence type="predicted"/>
<protein>
    <recommendedName>
        <fullName evidence="3">HTH tetR-type domain-containing protein</fullName>
    </recommendedName>
</protein>
<dbReference type="GO" id="GO:0006355">
    <property type="term" value="P:regulation of DNA-templated transcription"/>
    <property type="evidence" value="ECO:0007669"/>
    <property type="project" value="UniProtKB-ARBA"/>
</dbReference>
<dbReference type="GO" id="GO:0003677">
    <property type="term" value="F:DNA binding"/>
    <property type="evidence" value="ECO:0007669"/>
    <property type="project" value="UniProtKB-UniRule"/>
</dbReference>
<accession>A0AAE5J639</accession>